<keyword evidence="7" id="KW-1185">Reference proteome</keyword>
<dbReference type="PANTHER" id="PTHR42693">
    <property type="entry name" value="ARYLSULFATASE FAMILY MEMBER"/>
    <property type="match status" value="1"/>
</dbReference>
<evidence type="ECO:0000313" key="6">
    <source>
        <dbReference type="EMBL" id="ADV62072.1"/>
    </source>
</evidence>
<dbReference type="Gene3D" id="3.40.720.10">
    <property type="entry name" value="Alkaline Phosphatase, subunit A"/>
    <property type="match status" value="1"/>
</dbReference>
<dbReference type="InParanoid" id="E8QYT5"/>
<sequence>MSLRCDVWPLWLLGAMLVWFAPVLALAVEPPPNLIVVLADDLGRGEVGCYGQTKIRTPSMDRMAVEGMRFTRAYAGNAVCAPSRCVLLTGKHAGRAAIRANWEVQPEGQHPLPAAEVTLAELLKTRGYATGFVGKWGLGPVGSQGDPLAQGFDFFYGYNCQRHAHNHYVDFLYRNTQREPIPANRDGAEKVHSHDLMTKEALEWVRAHREGPFFLELAYAIPHLPLQVPEDSLAEYQGAFAELPYDGSKGYRAHPTPRAAYAAMVSRLDRDLGRLLDLIQELGIEHRTIVLFTSDNGPTFDLGGADTAFFEGARGLRGHKGLLYEGGIATPLIAWAPGRIKPGTTSDLLCAFDDLLPTLCDFAGVPAAVWPADLTGVSIRPTLEGRCDAQTRRSECYWELAQGVRQQAIQTSDRLKLVVTHGGLNQPFNPPHVELFDLATDPAETRNLAAERPDDVARLQRRIEAIRVPPEVVPMP</sequence>
<dbReference type="AlphaFoldDB" id="E8QYT5"/>
<dbReference type="STRING" id="575540.Isop_1487"/>
<dbReference type="KEGG" id="ipa:Isop_1487"/>
<evidence type="ECO:0000256" key="2">
    <source>
        <dbReference type="ARBA" id="ARBA00022723"/>
    </source>
</evidence>
<keyword evidence="2" id="KW-0479">Metal-binding</keyword>
<accession>E8QYT5</accession>
<dbReference type="GO" id="GO:0004065">
    <property type="term" value="F:arylsulfatase activity"/>
    <property type="evidence" value="ECO:0007669"/>
    <property type="project" value="TreeGrafter"/>
</dbReference>
<keyword evidence="3" id="KW-0378">Hydrolase</keyword>
<dbReference type="SUPFAM" id="SSF53649">
    <property type="entry name" value="Alkaline phosphatase-like"/>
    <property type="match status" value="1"/>
</dbReference>
<comment type="similarity">
    <text evidence="1">Belongs to the sulfatase family.</text>
</comment>
<evidence type="ECO:0000313" key="7">
    <source>
        <dbReference type="Proteomes" id="UP000008631"/>
    </source>
</evidence>
<proteinExistence type="inferred from homology"/>
<feature type="domain" description="Sulfatase N-terminal" evidence="5">
    <location>
        <begin position="32"/>
        <end position="365"/>
    </location>
</feature>
<evidence type="ECO:0000256" key="3">
    <source>
        <dbReference type="ARBA" id="ARBA00022801"/>
    </source>
</evidence>
<dbReference type="PANTHER" id="PTHR42693:SF53">
    <property type="entry name" value="ENDO-4-O-SULFATASE"/>
    <property type="match status" value="1"/>
</dbReference>
<evidence type="ECO:0000256" key="4">
    <source>
        <dbReference type="ARBA" id="ARBA00022837"/>
    </source>
</evidence>
<dbReference type="Gene3D" id="3.30.1120.10">
    <property type="match status" value="1"/>
</dbReference>
<reference evidence="6 7" key="2">
    <citation type="journal article" date="2011" name="Stand. Genomic Sci.">
        <title>Complete genome sequence of Isosphaera pallida type strain (IS1B).</title>
        <authorList>
            <consortium name="US DOE Joint Genome Institute (JGI-PGF)"/>
            <person name="Goker M."/>
            <person name="Cleland D."/>
            <person name="Saunders E."/>
            <person name="Lapidus A."/>
            <person name="Nolan M."/>
            <person name="Lucas S."/>
            <person name="Hammon N."/>
            <person name="Deshpande S."/>
            <person name="Cheng J.F."/>
            <person name="Tapia R."/>
            <person name="Han C."/>
            <person name="Goodwin L."/>
            <person name="Pitluck S."/>
            <person name="Liolios K."/>
            <person name="Pagani I."/>
            <person name="Ivanova N."/>
            <person name="Mavromatis K."/>
            <person name="Pati A."/>
            <person name="Chen A."/>
            <person name="Palaniappan K."/>
            <person name="Land M."/>
            <person name="Hauser L."/>
            <person name="Chang Y.J."/>
            <person name="Jeffries C.D."/>
            <person name="Detter J.C."/>
            <person name="Beck B."/>
            <person name="Woyke T."/>
            <person name="Bristow J."/>
            <person name="Eisen J.A."/>
            <person name="Markowitz V."/>
            <person name="Hugenholtz P."/>
            <person name="Kyrpides N.C."/>
            <person name="Klenk H.P."/>
        </authorList>
    </citation>
    <scope>NUCLEOTIDE SEQUENCE [LARGE SCALE GENOMIC DNA]</scope>
    <source>
        <strain evidence="7">ATCC 43644 / DSM 9630 / IS1B</strain>
    </source>
</reference>
<dbReference type="InterPro" id="IPR000917">
    <property type="entry name" value="Sulfatase_N"/>
</dbReference>
<evidence type="ECO:0000256" key="1">
    <source>
        <dbReference type="ARBA" id="ARBA00008779"/>
    </source>
</evidence>
<name>E8QYT5_ISOPI</name>
<dbReference type="HOGENOM" id="CLU_006332_10_4_0"/>
<organism evidence="6 7">
    <name type="scientific">Isosphaera pallida (strain ATCC 43644 / DSM 9630 / IS1B)</name>
    <dbReference type="NCBI Taxonomy" id="575540"/>
    <lineage>
        <taxon>Bacteria</taxon>
        <taxon>Pseudomonadati</taxon>
        <taxon>Planctomycetota</taxon>
        <taxon>Planctomycetia</taxon>
        <taxon>Isosphaerales</taxon>
        <taxon>Isosphaeraceae</taxon>
        <taxon>Isosphaera</taxon>
    </lineage>
</organism>
<dbReference type="InterPro" id="IPR024607">
    <property type="entry name" value="Sulfatase_CS"/>
</dbReference>
<dbReference type="GO" id="GO:0046872">
    <property type="term" value="F:metal ion binding"/>
    <property type="evidence" value="ECO:0007669"/>
    <property type="project" value="UniProtKB-KW"/>
</dbReference>
<gene>
    <name evidence="6" type="ordered locus">Isop_1487</name>
</gene>
<dbReference type="Proteomes" id="UP000008631">
    <property type="component" value="Chromosome"/>
</dbReference>
<dbReference type="OrthoDB" id="9783154at2"/>
<dbReference type="eggNOG" id="COG3119">
    <property type="taxonomic scope" value="Bacteria"/>
</dbReference>
<reference key="1">
    <citation type="submission" date="2010-11" db="EMBL/GenBank/DDBJ databases">
        <title>The complete sequence of chromosome of Isophaera pallida ATCC 43644.</title>
        <authorList>
            <consortium name="US DOE Joint Genome Institute (JGI-PGF)"/>
            <person name="Lucas S."/>
            <person name="Copeland A."/>
            <person name="Lapidus A."/>
            <person name="Bruce D."/>
            <person name="Goodwin L."/>
            <person name="Pitluck S."/>
            <person name="Kyrpides N."/>
            <person name="Mavromatis K."/>
            <person name="Pagani I."/>
            <person name="Ivanova N."/>
            <person name="Saunders E."/>
            <person name="Brettin T."/>
            <person name="Detter J.C."/>
            <person name="Han C."/>
            <person name="Tapia R."/>
            <person name="Land M."/>
            <person name="Hauser L."/>
            <person name="Markowitz V."/>
            <person name="Cheng J.-F."/>
            <person name="Hugenholtz P."/>
            <person name="Woyke T."/>
            <person name="Wu D."/>
            <person name="Eisen J.A."/>
        </authorList>
    </citation>
    <scope>NUCLEOTIDE SEQUENCE</scope>
    <source>
        <strain>ATCC 43644</strain>
    </source>
</reference>
<dbReference type="PROSITE" id="PS00523">
    <property type="entry name" value="SULFATASE_1"/>
    <property type="match status" value="1"/>
</dbReference>
<evidence type="ECO:0000259" key="5">
    <source>
        <dbReference type="Pfam" id="PF00884"/>
    </source>
</evidence>
<dbReference type="Pfam" id="PF00884">
    <property type="entry name" value="Sulfatase"/>
    <property type="match status" value="1"/>
</dbReference>
<keyword evidence="4" id="KW-0106">Calcium</keyword>
<dbReference type="InterPro" id="IPR050738">
    <property type="entry name" value="Sulfatase"/>
</dbReference>
<dbReference type="FunCoup" id="E8QYT5">
    <property type="interactions" value="52"/>
</dbReference>
<dbReference type="RefSeq" id="WP_013564360.1">
    <property type="nucleotide sequence ID" value="NC_014962.1"/>
</dbReference>
<dbReference type="InterPro" id="IPR017850">
    <property type="entry name" value="Alkaline_phosphatase_core_sf"/>
</dbReference>
<protein>
    <submittedName>
        <fullName evidence="6">Sulfatase</fullName>
    </submittedName>
</protein>
<dbReference type="EMBL" id="CP002353">
    <property type="protein sequence ID" value="ADV62072.1"/>
    <property type="molecule type" value="Genomic_DNA"/>
</dbReference>
<dbReference type="CDD" id="cd16145">
    <property type="entry name" value="ARS_like"/>
    <property type="match status" value="1"/>
</dbReference>